<feature type="region of interest" description="Disordered" evidence="3">
    <location>
        <begin position="365"/>
        <end position="407"/>
    </location>
</feature>
<evidence type="ECO:0000256" key="2">
    <source>
        <dbReference type="SAM" id="Coils"/>
    </source>
</evidence>
<accession>A0A8D8PW90</accession>
<evidence type="ECO:0000259" key="4">
    <source>
        <dbReference type="PROSITE" id="PS50913"/>
    </source>
</evidence>
<organism evidence="5">
    <name type="scientific">Cacopsylla melanoneura</name>
    <dbReference type="NCBI Taxonomy" id="428564"/>
    <lineage>
        <taxon>Eukaryota</taxon>
        <taxon>Metazoa</taxon>
        <taxon>Ecdysozoa</taxon>
        <taxon>Arthropoda</taxon>
        <taxon>Hexapoda</taxon>
        <taxon>Insecta</taxon>
        <taxon>Pterygota</taxon>
        <taxon>Neoptera</taxon>
        <taxon>Paraneoptera</taxon>
        <taxon>Hemiptera</taxon>
        <taxon>Sternorrhyncha</taxon>
        <taxon>Psylloidea</taxon>
        <taxon>Psyllidae</taxon>
        <taxon>Psyllinae</taxon>
        <taxon>Cacopsylla</taxon>
    </lineage>
</organism>
<evidence type="ECO:0000256" key="1">
    <source>
        <dbReference type="ARBA" id="ARBA00023054"/>
    </source>
</evidence>
<dbReference type="EMBL" id="HBUF01555823">
    <property type="protein sequence ID" value="CAG6760328.1"/>
    <property type="molecule type" value="Transcribed_RNA"/>
</dbReference>
<feature type="compositionally biased region" description="Polar residues" evidence="3">
    <location>
        <begin position="24"/>
        <end position="42"/>
    </location>
</feature>
<keyword evidence="1 2" id="KW-0175">Coiled coil</keyword>
<feature type="coiled-coil region" evidence="2">
    <location>
        <begin position="89"/>
        <end position="137"/>
    </location>
</feature>
<reference evidence="5" key="1">
    <citation type="submission" date="2021-05" db="EMBL/GenBank/DDBJ databases">
        <authorList>
            <person name="Alioto T."/>
            <person name="Alioto T."/>
            <person name="Gomez Garrido J."/>
        </authorList>
    </citation>
    <scope>NUCLEOTIDE SEQUENCE</scope>
</reference>
<dbReference type="Pfam" id="PF01465">
    <property type="entry name" value="GRIP"/>
    <property type="match status" value="1"/>
</dbReference>
<name>A0A8D8PW90_9HEMI</name>
<dbReference type="GO" id="GO:0005794">
    <property type="term" value="C:Golgi apparatus"/>
    <property type="evidence" value="ECO:0007669"/>
    <property type="project" value="TreeGrafter"/>
</dbReference>
<dbReference type="InterPro" id="IPR051952">
    <property type="entry name" value="Golgi-autophagy_related"/>
</dbReference>
<dbReference type="EMBL" id="HBUF01380907">
    <property type="protein sequence ID" value="CAG6730205.1"/>
    <property type="molecule type" value="Transcribed_RNA"/>
</dbReference>
<dbReference type="PANTHER" id="PTHR23157:SF24">
    <property type="entry name" value="GOLGIN SUBFAMILY A MEMBER 1"/>
    <property type="match status" value="1"/>
</dbReference>
<dbReference type="EMBL" id="HBUF01208927">
    <property type="protein sequence ID" value="CAG6664929.1"/>
    <property type="molecule type" value="Transcribed_RNA"/>
</dbReference>
<dbReference type="PROSITE" id="PS50913">
    <property type="entry name" value="GRIP"/>
    <property type="match status" value="1"/>
</dbReference>
<feature type="compositionally biased region" description="Low complexity" evidence="3">
    <location>
        <begin position="391"/>
        <end position="401"/>
    </location>
</feature>
<dbReference type="PANTHER" id="PTHR23157">
    <property type="entry name" value="GRIP AND COILED-COIL DOMAIN-CONTAINING PROTEIN 1"/>
    <property type="match status" value="1"/>
</dbReference>
<feature type="domain" description="GRIP" evidence="4">
    <location>
        <begin position="406"/>
        <end position="455"/>
    </location>
</feature>
<dbReference type="EMBL" id="HBUF01380908">
    <property type="protein sequence ID" value="CAG6730206.1"/>
    <property type="molecule type" value="Transcribed_RNA"/>
</dbReference>
<proteinExistence type="predicted"/>
<feature type="region of interest" description="Disordered" evidence="3">
    <location>
        <begin position="1"/>
        <end position="42"/>
    </location>
</feature>
<feature type="compositionally biased region" description="Polar residues" evidence="3">
    <location>
        <begin position="367"/>
        <end position="380"/>
    </location>
</feature>
<dbReference type="AlphaFoldDB" id="A0A8D8PW90"/>
<dbReference type="EMBL" id="HBUF01035452">
    <property type="protein sequence ID" value="CAG6616345.1"/>
    <property type="molecule type" value="Transcribed_RNA"/>
</dbReference>
<evidence type="ECO:0000313" key="5">
    <source>
        <dbReference type="EMBL" id="CAG6616345.1"/>
    </source>
</evidence>
<protein>
    <submittedName>
        <fullName evidence="5">Golgin subfamily A member 1</fullName>
    </submittedName>
</protein>
<evidence type="ECO:0000256" key="3">
    <source>
        <dbReference type="SAM" id="MobiDB-lite"/>
    </source>
</evidence>
<sequence length="472" mass="55329">MFNNMKNKIREKTGTDIPKFVPNSKLSVSSSRQGSETSLNSLSCPMTDVSFNSGAIIHKTSDFREIDESSYNEWLKKEEDFQKILHDKEKEWKRKEQDFKDELDAKKKELSDHVKQVEDYKSKLVRYQEDKDQLEQYQLQEMSKIKHLLLAKEKECSENAVTLKENLAIIESLKHEITRLRPLEEQISNYESSTESSDSNEKYHEMVKELEELKMKFEYSEIQSSHTNEQLKIDVQSLMRLLEDEKLKVKELEQTLDEEQRQRDEAFLRNAQMSQTIQLAQCDLRNSQQENDELLVKLSQFELASKRKNSDVEKLKVELTELRSQMNNKTSTSELENELSEKNKTIRMLQQRLTDMKKTLQEELRNHTTSNGSTRASPSESRNHTSGEDTPPVVQPVSSSSNGVRTSEEDVNFKYLKHVIIKFLTCREYEAQHLTRAVSVLLRLSAEEEQHLRDTLDMRASWWPSRARILPR</sequence>
<dbReference type="InterPro" id="IPR000237">
    <property type="entry name" value="GRIP_dom"/>
</dbReference>
<dbReference type="SMART" id="SM00755">
    <property type="entry name" value="Grip"/>
    <property type="match status" value="1"/>
</dbReference>